<feature type="compositionally biased region" description="Pro residues" evidence="4">
    <location>
        <begin position="1"/>
        <end position="10"/>
    </location>
</feature>
<dbReference type="GO" id="GO:0006355">
    <property type="term" value="P:regulation of DNA-templated transcription"/>
    <property type="evidence" value="ECO:0007669"/>
    <property type="project" value="InterPro"/>
</dbReference>
<sequence>MGRPMMPRPMKPMRSLTSPSPRFATVEHLHGNARRCAPFPVMLQRNPGGRWPTHGVVNKSTAPLASKDTEPKFSLQSEMAGTILEAAGVLASGFAGGITWSEAWQTIRDLEHKGDAIARDLFEAQMAPGALPDGELVQKLTGYLDDVLDAIEAAAARLAIHRIKRPLPAAREMGEIVLESAQQLNDAMHALQEMHDVFPHTRALHRLENRGDDVLREAIEGLFAGRASAKEIIKWKDICETLEASTDRCEDIANVLETMVVQAGAEDRLVANRLVMDIAAHAATAAGEEILLSAKEFDLLHLLLRHQGKIVRRERLLGEVWGPDYFGDTRTLDTHIAWLRKKVESKGGIRITAVRGVGYRLDPRD</sequence>
<dbReference type="InterPro" id="IPR038078">
    <property type="entry name" value="PhoU-like_sf"/>
</dbReference>
<evidence type="ECO:0000259" key="5">
    <source>
        <dbReference type="PROSITE" id="PS51755"/>
    </source>
</evidence>
<dbReference type="PANTHER" id="PTHR37298:SF1">
    <property type="entry name" value="UPF0111 PROTEIN YKAA"/>
    <property type="match status" value="1"/>
</dbReference>
<evidence type="ECO:0000256" key="4">
    <source>
        <dbReference type="SAM" id="MobiDB-lite"/>
    </source>
</evidence>
<dbReference type="SUPFAM" id="SSF46894">
    <property type="entry name" value="C-terminal effector domain of the bipartite response regulators"/>
    <property type="match status" value="1"/>
</dbReference>
<keyword evidence="2 3" id="KW-0238">DNA-binding</keyword>
<dbReference type="Pfam" id="PF00486">
    <property type="entry name" value="Trans_reg_C"/>
    <property type="match status" value="1"/>
</dbReference>
<feature type="domain" description="OmpR/PhoB-type" evidence="5">
    <location>
        <begin position="266"/>
        <end position="363"/>
    </location>
</feature>
<dbReference type="EMBL" id="VBAO01000281">
    <property type="protein sequence ID" value="TMI79495.1"/>
    <property type="molecule type" value="Genomic_DNA"/>
</dbReference>
<name>A0A537J7L6_9BACT</name>
<dbReference type="PROSITE" id="PS51755">
    <property type="entry name" value="OMPR_PHOB"/>
    <property type="match status" value="1"/>
</dbReference>
<dbReference type="Gene3D" id="1.10.10.10">
    <property type="entry name" value="Winged helix-like DNA-binding domain superfamily/Winged helix DNA-binding domain"/>
    <property type="match status" value="1"/>
</dbReference>
<dbReference type="Proteomes" id="UP000320048">
    <property type="component" value="Unassembled WGS sequence"/>
</dbReference>
<dbReference type="Gene3D" id="1.20.58.220">
    <property type="entry name" value="Phosphate transport system protein phou homolog 2, domain 2"/>
    <property type="match status" value="1"/>
</dbReference>
<evidence type="ECO:0000256" key="3">
    <source>
        <dbReference type="PROSITE-ProRule" id="PRU01091"/>
    </source>
</evidence>
<proteinExistence type="inferred from homology"/>
<organism evidence="6 7">
    <name type="scientific">Candidatus Segetimicrobium genomatis</name>
    <dbReference type="NCBI Taxonomy" id="2569760"/>
    <lineage>
        <taxon>Bacteria</taxon>
        <taxon>Bacillati</taxon>
        <taxon>Candidatus Sysuimicrobiota</taxon>
        <taxon>Candidatus Sysuimicrobiia</taxon>
        <taxon>Candidatus Sysuimicrobiales</taxon>
        <taxon>Candidatus Segetimicrobiaceae</taxon>
        <taxon>Candidatus Segetimicrobium</taxon>
    </lineage>
</organism>
<feature type="region of interest" description="Disordered" evidence="4">
    <location>
        <begin position="1"/>
        <end position="20"/>
    </location>
</feature>
<dbReference type="GO" id="GO:0003677">
    <property type="term" value="F:DNA binding"/>
    <property type="evidence" value="ECO:0007669"/>
    <property type="project" value="UniProtKB-UniRule"/>
</dbReference>
<dbReference type="Pfam" id="PF01865">
    <property type="entry name" value="PhoU_div"/>
    <property type="match status" value="1"/>
</dbReference>
<feature type="DNA-binding region" description="OmpR/PhoB-type" evidence="3">
    <location>
        <begin position="266"/>
        <end position="363"/>
    </location>
</feature>
<dbReference type="PANTHER" id="PTHR37298">
    <property type="entry name" value="UPF0111 PROTEIN YKAA"/>
    <property type="match status" value="1"/>
</dbReference>
<protein>
    <submittedName>
        <fullName evidence="6">DUF47 family protein</fullName>
    </submittedName>
</protein>
<dbReference type="AlphaFoldDB" id="A0A537J7L6"/>
<reference evidence="6 7" key="1">
    <citation type="journal article" date="2019" name="Nat. Microbiol.">
        <title>Mediterranean grassland soil C-N compound turnover is dependent on rainfall and depth, and is mediated by genomically divergent microorganisms.</title>
        <authorList>
            <person name="Diamond S."/>
            <person name="Andeer P.F."/>
            <person name="Li Z."/>
            <person name="Crits-Christoph A."/>
            <person name="Burstein D."/>
            <person name="Anantharaman K."/>
            <person name="Lane K.R."/>
            <person name="Thomas B.C."/>
            <person name="Pan C."/>
            <person name="Northen T.R."/>
            <person name="Banfield J.F."/>
        </authorList>
    </citation>
    <scope>NUCLEOTIDE SEQUENCE [LARGE SCALE GENOMIC DNA]</scope>
    <source>
        <strain evidence="6">NP_7</strain>
    </source>
</reference>
<dbReference type="InterPro" id="IPR018445">
    <property type="entry name" value="Put_Phosphate_transp_reg"/>
</dbReference>
<dbReference type="GO" id="GO:0000160">
    <property type="term" value="P:phosphorelay signal transduction system"/>
    <property type="evidence" value="ECO:0007669"/>
    <property type="project" value="InterPro"/>
</dbReference>
<gene>
    <name evidence="6" type="ORF">E6H04_10490</name>
</gene>
<evidence type="ECO:0000256" key="2">
    <source>
        <dbReference type="ARBA" id="ARBA00023125"/>
    </source>
</evidence>
<comment type="caution">
    <text evidence="6">The sequence shown here is derived from an EMBL/GenBank/DDBJ whole genome shotgun (WGS) entry which is preliminary data.</text>
</comment>
<dbReference type="CDD" id="cd00383">
    <property type="entry name" value="trans_reg_C"/>
    <property type="match status" value="1"/>
</dbReference>
<dbReference type="SMART" id="SM00862">
    <property type="entry name" value="Trans_reg_C"/>
    <property type="match status" value="1"/>
</dbReference>
<comment type="similarity">
    <text evidence="1">Belongs to the UPF0111 family.</text>
</comment>
<accession>A0A537J7L6</accession>
<evidence type="ECO:0000313" key="7">
    <source>
        <dbReference type="Proteomes" id="UP000320048"/>
    </source>
</evidence>
<dbReference type="InterPro" id="IPR001867">
    <property type="entry name" value="OmpR/PhoB-type_DNA-bd"/>
</dbReference>
<evidence type="ECO:0000256" key="1">
    <source>
        <dbReference type="ARBA" id="ARBA00008591"/>
    </source>
</evidence>
<evidence type="ECO:0000313" key="6">
    <source>
        <dbReference type="EMBL" id="TMI79495.1"/>
    </source>
</evidence>
<dbReference type="InterPro" id="IPR052912">
    <property type="entry name" value="UPF0111_domain"/>
</dbReference>
<dbReference type="InterPro" id="IPR016032">
    <property type="entry name" value="Sig_transdc_resp-reg_C-effctor"/>
</dbReference>
<dbReference type="InterPro" id="IPR036388">
    <property type="entry name" value="WH-like_DNA-bd_sf"/>
</dbReference>